<dbReference type="InterPro" id="IPR011343">
    <property type="entry name" value="DeoC"/>
</dbReference>
<reference evidence="7 8" key="1">
    <citation type="submission" date="2021-03" db="EMBL/GenBank/DDBJ databases">
        <title>Human Oral Microbial Genomes.</title>
        <authorList>
            <person name="Johnston C.D."/>
            <person name="Chen T."/>
            <person name="Dewhirst F.E."/>
        </authorList>
    </citation>
    <scope>NUCLEOTIDE SEQUENCE [LARGE SCALE GENOMIC DNA]</scope>
    <source>
        <strain evidence="7 8">DSMZ 100122</strain>
    </source>
</reference>
<dbReference type="Proteomes" id="UP000678513">
    <property type="component" value="Chromosome"/>
</dbReference>
<dbReference type="InterPro" id="IPR013785">
    <property type="entry name" value="Aldolase_TIM"/>
</dbReference>
<feature type="active site" description="Proton donor/acceptor" evidence="6">
    <location>
        <position position="101"/>
    </location>
</feature>
<comment type="pathway">
    <text evidence="6">Carbohydrate degradation; 2-deoxy-D-ribose 1-phosphate degradation; D-glyceraldehyde 3-phosphate and acetaldehyde from 2-deoxy-alpha-D-ribose 1-phosphate: step 2/2.</text>
</comment>
<keyword evidence="8" id="KW-1185">Reference proteome</keyword>
<dbReference type="PANTHER" id="PTHR10889">
    <property type="entry name" value="DEOXYRIBOSE-PHOSPHATE ALDOLASE"/>
    <property type="match status" value="1"/>
</dbReference>
<name>A0ABX7Y6T5_9ACTN</name>
<dbReference type="Pfam" id="PF01791">
    <property type="entry name" value="DeoC"/>
    <property type="match status" value="1"/>
</dbReference>
<sequence>MKPSIPAAQMTTAELASYIDHSVLKPEFTPSEIRREVEHGIGYGCKTVCINPASVEIAAPLCAGTGTGMCVVVDFPFGCSSTASKVAQTRVALEAGIQELDIIANYGWIRGGELQRVEEDLRAVIEPCHEAGVLVKVIFETDALTRDQIRAAAEAAIAAGCDFIKTSTGFYTGTSQHEVTGAFDDMAALMMECAAGRCQVKGSGSIRDREHFLRLIDAGIDRMGIGYRSTPVVLGLAEAQPGQSGKGGY</sequence>
<dbReference type="CDD" id="cd00959">
    <property type="entry name" value="DeoC"/>
    <property type="match status" value="1"/>
</dbReference>
<dbReference type="EMBL" id="CP072384">
    <property type="protein sequence ID" value="QUC08924.1"/>
    <property type="molecule type" value="Genomic_DNA"/>
</dbReference>
<comment type="subcellular location">
    <subcellularLocation>
        <location evidence="6">Cytoplasm</location>
    </subcellularLocation>
</comment>
<dbReference type="HAMAP" id="MF_00114">
    <property type="entry name" value="DeoC_type1"/>
    <property type="match status" value="1"/>
</dbReference>
<dbReference type="Gene3D" id="3.20.20.70">
    <property type="entry name" value="Aldolase class I"/>
    <property type="match status" value="1"/>
</dbReference>
<evidence type="ECO:0000256" key="6">
    <source>
        <dbReference type="HAMAP-Rule" id="MF_00114"/>
    </source>
</evidence>
<keyword evidence="3 6" id="KW-0456">Lyase</keyword>
<feature type="active site" description="Schiff-base intermediate with acetaldehyde" evidence="6">
    <location>
        <position position="165"/>
    </location>
</feature>
<evidence type="ECO:0000256" key="2">
    <source>
        <dbReference type="ARBA" id="ARBA00022490"/>
    </source>
</evidence>
<organism evidence="7 8">
    <name type="scientific">Arachnia rubra</name>
    <dbReference type="NCBI Taxonomy" id="1547448"/>
    <lineage>
        <taxon>Bacteria</taxon>
        <taxon>Bacillati</taxon>
        <taxon>Actinomycetota</taxon>
        <taxon>Actinomycetes</taxon>
        <taxon>Propionibacteriales</taxon>
        <taxon>Propionibacteriaceae</taxon>
        <taxon>Arachnia</taxon>
    </lineage>
</organism>
<keyword evidence="4 6" id="KW-0704">Schiff base</keyword>
<dbReference type="EC" id="4.1.2.4" evidence="6"/>
<comment type="catalytic activity">
    <reaction evidence="5 6">
        <text>2-deoxy-D-ribose 5-phosphate = D-glyceraldehyde 3-phosphate + acetaldehyde</text>
        <dbReference type="Rhea" id="RHEA:12821"/>
        <dbReference type="ChEBI" id="CHEBI:15343"/>
        <dbReference type="ChEBI" id="CHEBI:59776"/>
        <dbReference type="ChEBI" id="CHEBI:62877"/>
        <dbReference type="EC" id="4.1.2.4"/>
    </reaction>
</comment>
<dbReference type="InterPro" id="IPR002915">
    <property type="entry name" value="DeoC/FbaB/LacD_aldolase"/>
</dbReference>
<comment type="similarity">
    <text evidence="1 6">Belongs to the DeoC/FbaB aldolase family. DeoC type 1 subfamily.</text>
</comment>
<evidence type="ECO:0000256" key="3">
    <source>
        <dbReference type="ARBA" id="ARBA00023239"/>
    </source>
</evidence>
<evidence type="ECO:0000256" key="5">
    <source>
        <dbReference type="ARBA" id="ARBA00048791"/>
    </source>
</evidence>
<evidence type="ECO:0000313" key="8">
    <source>
        <dbReference type="Proteomes" id="UP000678513"/>
    </source>
</evidence>
<accession>A0ABX7Y6T5</accession>
<gene>
    <name evidence="6 7" type="primary">deoC</name>
    <name evidence="7" type="ORF">J5A65_04110</name>
</gene>
<dbReference type="SUPFAM" id="SSF51569">
    <property type="entry name" value="Aldolase"/>
    <property type="match status" value="1"/>
</dbReference>
<dbReference type="PANTHER" id="PTHR10889:SF1">
    <property type="entry name" value="DEOXYRIBOSE-PHOSPHATE ALDOLASE"/>
    <property type="match status" value="1"/>
</dbReference>
<dbReference type="PIRSF" id="PIRSF001357">
    <property type="entry name" value="DeoC"/>
    <property type="match status" value="1"/>
</dbReference>
<proteinExistence type="inferred from homology"/>
<feature type="active site" description="Proton donor/acceptor" evidence="6">
    <location>
        <position position="201"/>
    </location>
</feature>
<evidence type="ECO:0000313" key="7">
    <source>
        <dbReference type="EMBL" id="QUC08924.1"/>
    </source>
</evidence>
<dbReference type="SMART" id="SM01133">
    <property type="entry name" value="DeoC"/>
    <property type="match status" value="1"/>
</dbReference>
<keyword evidence="2 6" id="KW-0963">Cytoplasm</keyword>
<dbReference type="InterPro" id="IPR028581">
    <property type="entry name" value="DeoC_typeI"/>
</dbReference>
<evidence type="ECO:0000256" key="1">
    <source>
        <dbReference type="ARBA" id="ARBA00010936"/>
    </source>
</evidence>
<protein>
    <recommendedName>
        <fullName evidence="6">Deoxyribose-phosphate aldolase</fullName>
        <shortName evidence="6">DERA</shortName>
        <ecNumber evidence="6">4.1.2.4</ecNumber>
    </recommendedName>
    <alternativeName>
        <fullName evidence="6">2-deoxy-D-ribose 5-phosphate aldolase</fullName>
    </alternativeName>
    <alternativeName>
        <fullName evidence="6">Phosphodeoxyriboaldolase</fullName>
        <shortName evidence="6">Deoxyriboaldolase</shortName>
    </alternativeName>
</protein>
<dbReference type="GO" id="GO:0004139">
    <property type="term" value="F:deoxyribose-phosphate aldolase activity"/>
    <property type="evidence" value="ECO:0007669"/>
    <property type="project" value="UniProtKB-EC"/>
</dbReference>
<dbReference type="NCBIfam" id="TIGR00126">
    <property type="entry name" value="deoC"/>
    <property type="match status" value="1"/>
</dbReference>
<dbReference type="RefSeq" id="WP_212325662.1">
    <property type="nucleotide sequence ID" value="NZ_AP024463.1"/>
</dbReference>
<evidence type="ECO:0000256" key="4">
    <source>
        <dbReference type="ARBA" id="ARBA00023270"/>
    </source>
</evidence>
<comment type="function">
    <text evidence="6">Catalyzes a reversible aldol reaction between acetaldehyde and D-glyceraldehyde 3-phosphate to generate 2-deoxy-D-ribose 5-phosphate.</text>
</comment>